<keyword evidence="4" id="KW-1185">Reference proteome</keyword>
<dbReference type="RefSeq" id="WP_160626926.1">
    <property type="nucleotide sequence ID" value="NZ_CP047593.1"/>
</dbReference>
<evidence type="ECO:0000313" key="4">
    <source>
        <dbReference type="Proteomes" id="UP000464954"/>
    </source>
</evidence>
<evidence type="ECO:0008006" key="5">
    <source>
        <dbReference type="Google" id="ProtNLM"/>
    </source>
</evidence>
<dbReference type="Pfam" id="PF03983">
    <property type="entry name" value="SHD1"/>
    <property type="match status" value="1"/>
</dbReference>
<dbReference type="KEGG" id="taer:GT409_03320"/>
<protein>
    <recommendedName>
        <fullName evidence="5">Peptidase C39-like domain-containing protein</fullName>
    </recommendedName>
</protein>
<evidence type="ECO:0000313" key="3">
    <source>
        <dbReference type="EMBL" id="QHI68523.1"/>
    </source>
</evidence>
<organism evidence="3 4">
    <name type="scientific">Tichowtungia aerotolerans</name>
    <dbReference type="NCBI Taxonomy" id="2697043"/>
    <lineage>
        <taxon>Bacteria</taxon>
        <taxon>Pseudomonadati</taxon>
        <taxon>Kiritimatiellota</taxon>
        <taxon>Tichowtungiia</taxon>
        <taxon>Tichowtungiales</taxon>
        <taxon>Tichowtungiaceae</taxon>
        <taxon>Tichowtungia</taxon>
    </lineage>
</organism>
<reference evidence="3 4" key="1">
    <citation type="submission" date="2020-01" db="EMBL/GenBank/DDBJ databases">
        <title>Ponticoccus aerotolerans gen. nov., sp. nov., an anaerobic bacterium and proposal of Ponticoccusceae fam. nov., Ponticoccusles ord. nov. and Ponticoccuse classis nov. in the phylum Kiritimatiellaeota.</title>
        <authorList>
            <person name="Zhou L.Y."/>
            <person name="Du Z.J."/>
        </authorList>
    </citation>
    <scope>NUCLEOTIDE SEQUENCE [LARGE SCALE GENOMIC DNA]</scope>
    <source>
        <strain evidence="3 4">S-5007</strain>
    </source>
</reference>
<accession>A0A6P1M694</accession>
<proteinExistence type="predicted"/>
<dbReference type="InterPro" id="IPR007131">
    <property type="entry name" value="SHD1"/>
</dbReference>
<dbReference type="Proteomes" id="UP000464954">
    <property type="component" value="Chromosome"/>
</dbReference>
<dbReference type="EMBL" id="CP047593">
    <property type="protein sequence ID" value="QHI68523.1"/>
    <property type="molecule type" value="Genomic_DNA"/>
</dbReference>
<dbReference type="Gene3D" id="2.30.30.700">
    <property type="entry name" value="SLA1 homology domain 1"/>
    <property type="match status" value="1"/>
</dbReference>
<name>A0A6P1M694_9BACT</name>
<dbReference type="InterPro" id="IPR039564">
    <property type="entry name" value="Peptidase_C39-like"/>
</dbReference>
<evidence type="ECO:0000259" key="1">
    <source>
        <dbReference type="Pfam" id="PF03983"/>
    </source>
</evidence>
<feature type="domain" description="Peptidase C39-like" evidence="2">
    <location>
        <begin position="283"/>
        <end position="430"/>
    </location>
</feature>
<dbReference type="GO" id="GO:0008092">
    <property type="term" value="F:cytoskeletal protein binding"/>
    <property type="evidence" value="ECO:0007669"/>
    <property type="project" value="InterPro"/>
</dbReference>
<dbReference type="Gene3D" id="3.90.70.10">
    <property type="entry name" value="Cysteine proteinases"/>
    <property type="match status" value="1"/>
</dbReference>
<dbReference type="SUPFAM" id="SSF54001">
    <property type="entry name" value="Cysteine proteinases"/>
    <property type="match status" value="1"/>
</dbReference>
<dbReference type="Pfam" id="PF13529">
    <property type="entry name" value="Peptidase_C39_2"/>
    <property type="match status" value="1"/>
</dbReference>
<gene>
    <name evidence="3" type="ORF">GT409_03320</name>
</gene>
<dbReference type="GO" id="GO:0030674">
    <property type="term" value="F:protein-macromolecule adaptor activity"/>
    <property type="evidence" value="ECO:0007669"/>
    <property type="project" value="InterPro"/>
</dbReference>
<evidence type="ECO:0000259" key="2">
    <source>
        <dbReference type="Pfam" id="PF13529"/>
    </source>
</evidence>
<dbReference type="AlphaFoldDB" id="A0A6P1M694"/>
<dbReference type="GO" id="GO:0043130">
    <property type="term" value="F:ubiquitin binding"/>
    <property type="evidence" value="ECO:0007669"/>
    <property type="project" value="InterPro"/>
</dbReference>
<dbReference type="GO" id="GO:0042802">
    <property type="term" value="F:identical protein binding"/>
    <property type="evidence" value="ECO:0007669"/>
    <property type="project" value="InterPro"/>
</dbReference>
<sequence length="457" mass="52469">MKQLIVFICVTVLSILPAKARTWTNTKGKTFEAEVVWINEDKEVKLASANGETIVVPFAGLSAENEEYLEDLLFRQIHGEPHPVSWKKMNELFGLNIWKDVYVFDDHTKPAGERMQLEKESETDFMENYRAYPLGKEQILSEPVYTSVLYGGKQYVESLCFVFLNQGDIPLPEQMSDGFVETMTEDIEASGMRVHDAIVPILGEPKRDTIGKGSMREKVWRWDWNDQSMLLSVQEGKYAMMRILPAELADRSGKVEEVESRELRKQMKSCVERRDNGDVIIRNIPMIDQGPKGYCSPATWERYLRYLGIPANMYQLANAGNTGIGGGTHTKEMIDATESLLFTNGRNLKEIEDPLEIQTISEYIDDGMPIMWSFATSSDLQREINRHNARRNERKIEEKENTGANVHGGHICLIMGYNRKIQEFAISDSWGPKFNERWVPIDLIDYIPYSVMNVIRW</sequence>
<feature type="domain" description="SLA1 homology" evidence="1">
    <location>
        <begin position="17"/>
        <end position="72"/>
    </location>
</feature>
<dbReference type="InterPro" id="IPR038765">
    <property type="entry name" value="Papain-like_cys_pep_sf"/>
</dbReference>